<sequence>MPATKPAVLFSYPRIQVVESFEELVTTRFENGVNALCWQRELAGDYAEIVAHLKGSLGHGITTLDEEMLMELSLSAAGQQAREILLADQRLLQNYELSPVLDFIQGYDHDREGVTLPTHVQSFHADSATVEADTYLCTYYGASSEGLPNEQAIRHVDIPKTRAALLRDYGGEEDAGFIDYLSDHFYDLHYAPLPGAQIYDFGVGALWRIAIQHPTGVVPPCIHRAPVTIPGEPRLLLIS</sequence>
<reference evidence="2" key="1">
    <citation type="submission" date="2017-02" db="EMBL/GenBank/DDBJ databases">
        <authorList>
            <person name="Varghese N."/>
            <person name="Submissions S."/>
        </authorList>
    </citation>
    <scope>NUCLEOTIDE SEQUENCE [LARGE SCALE GENOMIC DNA]</scope>
    <source>
        <strain evidence="2">ATCC 700200</strain>
    </source>
</reference>
<dbReference type="Proteomes" id="UP000190774">
    <property type="component" value="Unassembled WGS sequence"/>
</dbReference>
<dbReference type="AlphaFoldDB" id="A0A1T4Z523"/>
<proteinExistence type="predicted"/>
<dbReference type="EMBL" id="FUYE01000034">
    <property type="protein sequence ID" value="SKB09150.1"/>
    <property type="molecule type" value="Genomic_DNA"/>
</dbReference>
<accession>A0A1T4Z523</accession>
<evidence type="ECO:0000313" key="1">
    <source>
        <dbReference type="EMBL" id="SKB09150.1"/>
    </source>
</evidence>
<dbReference type="RefSeq" id="WP_078816197.1">
    <property type="nucleotide sequence ID" value="NZ_FUYE01000034.1"/>
</dbReference>
<name>A0A1T4Z523_9BACT</name>
<evidence type="ECO:0000313" key="2">
    <source>
        <dbReference type="Proteomes" id="UP000190774"/>
    </source>
</evidence>
<organism evidence="1 2">
    <name type="scientific">Prosthecobacter debontii</name>
    <dbReference type="NCBI Taxonomy" id="48467"/>
    <lineage>
        <taxon>Bacteria</taxon>
        <taxon>Pseudomonadati</taxon>
        <taxon>Verrucomicrobiota</taxon>
        <taxon>Verrucomicrobiia</taxon>
        <taxon>Verrucomicrobiales</taxon>
        <taxon>Verrucomicrobiaceae</taxon>
        <taxon>Prosthecobacter</taxon>
    </lineage>
</organism>
<evidence type="ECO:0008006" key="3">
    <source>
        <dbReference type="Google" id="ProtNLM"/>
    </source>
</evidence>
<protein>
    <recommendedName>
        <fullName evidence="3">DUF1826 domain-containing protein</fullName>
    </recommendedName>
</protein>
<dbReference type="OrthoDB" id="6710124at2"/>
<keyword evidence="2" id="KW-1185">Reference proteome</keyword>
<gene>
    <name evidence="1" type="ORF">SAMN02745166_05099</name>
</gene>